<reference evidence="3" key="1">
    <citation type="submission" date="2020-05" db="EMBL/GenBank/DDBJ databases">
        <title>Mycena genomes resolve the evolution of fungal bioluminescence.</title>
        <authorList>
            <person name="Tsai I.J."/>
        </authorList>
    </citation>
    <scope>NUCLEOTIDE SEQUENCE</scope>
    <source>
        <strain evidence="3">CCC161011</strain>
    </source>
</reference>
<feature type="transmembrane region" description="Helical" evidence="1">
    <location>
        <begin position="203"/>
        <end position="227"/>
    </location>
</feature>
<dbReference type="PANTHER" id="PTHR40465">
    <property type="entry name" value="CHROMOSOME 1, WHOLE GENOME SHOTGUN SEQUENCE"/>
    <property type="match status" value="1"/>
</dbReference>
<dbReference type="Pfam" id="PF20152">
    <property type="entry name" value="DUF6534"/>
    <property type="match status" value="1"/>
</dbReference>
<name>A0A8H6YQ64_9AGAR</name>
<feature type="transmembrane region" description="Helical" evidence="1">
    <location>
        <begin position="51"/>
        <end position="71"/>
    </location>
</feature>
<sequence>MASLYPPGYIDALPSPVMIGITMSLPLYGVTIAQTAYYFRSFLADPIYVRGVIGLLFLIDTAHTVCMVKSISDWFLTELFGPIVPPIFAVSMSLAYTTIWIVQCGYAARLWFLSGKNYFITLLVLALSFGQFGGGLGQAILTIGVQNSNVAHSSASFAVAGRFELICSLACDLVITGAMVYYLKNTGGNSGIRRTADVVNKIVVYAISVGLLTSIGTALNIAFWLGMPDNFDFLILHLVLSKLSFNSLLVMLNARLKLREQLYSDAPIELSSGKGTSRA</sequence>
<comment type="caution">
    <text evidence="3">The sequence shown here is derived from an EMBL/GenBank/DDBJ whole genome shotgun (WGS) entry which is preliminary data.</text>
</comment>
<organism evidence="3 4">
    <name type="scientific">Mycena venus</name>
    <dbReference type="NCBI Taxonomy" id="2733690"/>
    <lineage>
        <taxon>Eukaryota</taxon>
        <taxon>Fungi</taxon>
        <taxon>Dikarya</taxon>
        <taxon>Basidiomycota</taxon>
        <taxon>Agaricomycotina</taxon>
        <taxon>Agaricomycetes</taxon>
        <taxon>Agaricomycetidae</taxon>
        <taxon>Agaricales</taxon>
        <taxon>Marasmiineae</taxon>
        <taxon>Mycenaceae</taxon>
        <taxon>Mycena</taxon>
    </lineage>
</organism>
<keyword evidence="1" id="KW-0472">Membrane</keyword>
<dbReference type="OrthoDB" id="2971182at2759"/>
<evidence type="ECO:0000313" key="4">
    <source>
        <dbReference type="Proteomes" id="UP000620124"/>
    </source>
</evidence>
<evidence type="ECO:0000313" key="3">
    <source>
        <dbReference type="EMBL" id="KAF7363149.1"/>
    </source>
</evidence>
<proteinExistence type="predicted"/>
<dbReference type="PANTHER" id="PTHR40465:SF1">
    <property type="entry name" value="DUF6534 DOMAIN-CONTAINING PROTEIN"/>
    <property type="match status" value="1"/>
</dbReference>
<feature type="transmembrane region" description="Helical" evidence="1">
    <location>
        <begin position="83"/>
        <end position="106"/>
    </location>
</feature>
<feature type="domain" description="DUF6534" evidence="2">
    <location>
        <begin position="168"/>
        <end position="255"/>
    </location>
</feature>
<feature type="transmembrane region" description="Helical" evidence="1">
    <location>
        <begin position="163"/>
        <end position="183"/>
    </location>
</feature>
<dbReference type="EMBL" id="JACAZI010000004">
    <property type="protein sequence ID" value="KAF7363149.1"/>
    <property type="molecule type" value="Genomic_DNA"/>
</dbReference>
<feature type="transmembrane region" description="Helical" evidence="1">
    <location>
        <begin position="17"/>
        <end position="39"/>
    </location>
</feature>
<keyword evidence="4" id="KW-1185">Reference proteome</keyword>
<keyword evidence="1" id="KW-0812">Transmembrane</keyword>
<feature type="transmembrane region" description="Helical" evidence="1">
    <location>
        <begin position="118"/>
        <end position="143"/>
    </location>
</feature>
<evidence type="ECO:0000256" key="1">
    <source>
        <dbReference type="SAM" id="Phobius"/>
    </source>
</evidence>
<feature type="transmembrane region" description="Helical" evidence="1">
    <location>
        <begin position="233"/>
        <end position="252"/>
    </location>
</feature>
<evidence type="ECO:0000259" key="2">
    <source>
        <dbReference type="Pfam" id="PF20152"/>
    </source>
</evidence>
<protein>
    <recommendedName>
        <fullName evidence="2">DUF6534 domain-containing protein</fullName>
    </recommendedName>
</protein>
<dbReference type="AlphaFoldDB" id="A0A8H6YQ64"/>
<gene>
    <name evidence="3" type="ORF">MVEN_00667400</name>
</gene>
<keyword evidence="1" id="KW-1133">Transmembrane helix</keyword>
<dbReference type="Proteomes" id="UP000620124">
    <property type="component" value="Unassembled WGS sequence"/>
</dbReference>
<accession>A0A8H6YQ64</accession>
<dbReference type="InterPro" id="IPR045339">
    <property type="entry name" value="DUF6534"/>
</dbReference>